<dbReference type="EMBL" id="MAOE01000091">
    <property type="protein sequence ID" value="OJD63211.1"/>
    <property type="molecule type" value="Genomic_DNA"/>
</dbReference>
<gene>
    <name evidence="10" type="ORF">BAU25_13030</name>
    <name evidence="9" type="ORF">EJW27_21740</name>
</gene>
<dbReference type="InterPro" id="IPR000515">
    <property type="entry name" value="MetI-like"/>
</dbReference>
<evidence type="ECO:0000313" key="11">
    <source>
        <dbReference type="Proteomes" id="UP000181873"/>
    </source>
</evidence>
<feature type="transmembrane region" description="Helical" evidence="7">
    <location>
        <begin position="160"/>
        <end position="180"/>
    </location>
</feature>
<feature type="transmembrane region" description="Helical" evidence="7">
    <location>
        <begin position="12"/>
        <end position="34"/>
    </location>
</feature>
<comment type="similarity">
    <text evidence="7">Belongs to the binding-protein-dependent transport system permease family.</text>
</comment>
<evidence type="ECO:0000256" key="4">
    <source>
        <dbReference type="ARBA" id="ARBA00022692"/>
    </source>
</evidence>
<keyword evidence="4 7" id="KW-0812">Transmembrane</keyword>
<dbReference type="GO" id="GO:0055085">
    <property type="term" value="P:transmembrane transport"/>
    <property type="evidence" value="ECO:0007669"/>
    <property type="project" value="InterPro"/>
</dbReference>
<keyword evidence="12" id="KW-1185">Reference proteome</keyword>
<evidence type="ECO:0000256" key="7">
    <source>
        <dbReference type="RuleBase" id="RU363032"/>
    </source>
</evidence>
<evidence type="ECO:0000256" key="3">
    <source>
        <dbReference type="ARBA" id="ARBA00022475"/>
    </source>
</evidence>
<evidence type="ECO:0000256" key="5">
    <source>
        <dbReference type="ARBA" id="ARBA00022989"/>
    </source>
</evidence>
<dbReference type="InterPro" id="IPR035906">
    <property type="entry name" value="MetI-like_sf"/>
</dbReference>
<comment type="subcellular location">
    <subcellularLocation>
        <location evidence="1 7">Cell membrane</location>
        <topology evidence="1 7">Multi-pass membrane protein</topology>
    </subcellularLocation>
</comment>
<dbReference type="RefSeq" id="WP_048526602.1">
    <property type="nucleotide sequence ID" value="NZ_CBCSIO010000010.1"/>
</dbReference>
<keyword evidence="5 7" id="KW-1133">Transmembrane helix</keyword>
<name>A0A1J9U1Y4_9BACI</name>
<dbReference type="AlphaFoldDB" id="A0A1J9U1Y4"/>
<protein>
    <submittedName>
        <fullName evidence="9">ABC transporter permease subunit</fullName>
    </submittedName>
    <submittedName>
        <fullName evidence="10">Peptide ABC transporter permease</fullName>
    </submittedName>
</protein>
<dbReference type="CDD" id="cd06261">
    <property type="entry name" value="TM_PBP2"/>
    <property type="match status" value="1"/>
</dbReference>
<feature type="transmembrane region" description="Helical" evidence="7">
    <location>
        <begin position="260"/>
        <end position="284"/>
    </location>
</feature>
<dbReference type="Pfam" id="PF00528">
    <property type="entry name" value="BPD_transp_1"/>
    <property type="match status" value="1"/>
</dbReference>
<evidence type="ECO:0000313" key="12">
    <source>
        <dbReference type="Proteomes" id="UP000272492"/>
    </source>
</evidence>
<evidence type="ECO:0000256" key="1">
    <source>
        <dbReference type="ARBA" id="ARBA00004651"/>
    </source>
</evidence>
<feature type="transmembrane region" description="Helical" evidence="7">
    <location>
        <begin position="226"/>
        <end position="248"/>
    </location>
</feature>
<evidence type="ECO:0000259" key="8">
    <source>
        <dbReference type="PROSITE" id="PS50928"/>
    </source>
</evidence>
<evidence type="ECO:0000256" key="6">
    <source>
        <dbReference type="ARBA" id="ARBA00023136"/>
    </source>
</evidence>
<dbReference type="PROSITE" id="PS50928">
    <property type="entry name" value="ABC_TM1"/>
    <property type="match status" value="1"/>
</dbReference>
<dbReference type="GO" id="GO:0005886">
    <property type="term" value="C:plasma membrane"/>
    <property type="evidence" value="ECO:0007669"/>
    <property type="project" value="UniProtKB-SubCell"/>
</dbReference>
<reference evidence="10 11" key="1">
    <citation type="submission" date="2016-06" db="EMBL/GenBank/DDBJ databases">
        <title>First insights into the genetic diversity and population structure of in the Bacillus cereus group bacteria from diverse marine environments.</title>
        <authorList>
            <person name="Liu Y."/>
            <person name="Lai Q."/>
            <person name="Shao Z."/>
        </authorList>
    </citation>
    <scope>NUCLEOTIDE SEQUENCE [LARGE SCALE GENOMIC DNA]</scope>
    <source>
        <strain evidence="10 11">N35-10-2</strain>
    </source>
</reference>
<dbReference type="GeneID" id="83634731"/>
<evidence type="ECO:0000256" key="2">
    <source>
        <dbReference type="ARBA" id="ARBA00022448"/>
    </source>
</evidence>
<keyword evidence="2 7" id="KW-0813">Transport</keyword>
<sequence>MKKNFAQTYLTIPFHLFLSFIIIIFIGTLPHLFIGMKIDFNNYLHTLTDVTSKLIGWDPLTYTKFAKPLFPQILIQYGNTVIIFLAALFISVLVSFMTVYALLLLPVKKRERIKSFFLLLEAIPDIFIILCLQLLVVWIYKQTNFLIANIAGTKDNSILLFPIICLSFPTILMFNKLLLLRFENELQKDYTLLARAKGFDTFYILNHHVLRNVFLSTLYFSKTNIWYMLSNLYIIEYLLNVQGIFTFLKTYNTELEPAPEIFCVTLFLIYIPIFIVFKLFNIFIPDELKGES</sequence>
<dbReference type="Gene3D" id="1.10.3720.10">
    <property type="entry name" value="MetI-like"/>
    <property type="match status" value="1"/>
</dbReference>
<keyword evidence="6 7" id="KW-0472">Membrane</keyword>
<dbReference type="SUPFAM" id="SSF161098">
    <property type="entry name" value="MetI-like"/>
    <property type="match status" value="1"/>
</dbReference>
<feature type="domain" description="ABC transmembrane type-1" evidence="8">
    <location>
        <begin position="77"/>
        <end position="280"/>
    </location>
</feature>
<proteinExistence type="inferred from homology"/>
<evidence type="ECO:0000313" key="9">
    <source>
        <dbReference type="EMBL" id="AZQ48723.1"/>
    </source>
</evidence>
<keyword evidence="3" id="KW-1003">Cell membrane</keyword>
<dbReference type="Proteomes" id="UP000272492">
    <property type="component" value="Chromosome"/>
</dbReference>
<evidence type="ECO:0000313" key="10">
    <source>
        <dbReference type="EMBL" id="OJD63211.1"/>
    </source>
</evidence>
<dbReference type="Proteomes" id="UP000181873">
    <property type="component" value="Unassembled WGS sequence"/>
</dbReference>
<dbReference type="EMBL" id="CP034548">
    <property type="protein sequence ID" value="AZQ48723.1"/>
    <property type="molecule type" value="Genomic_DNA"/>
</dbReference>
<feature type="transmembrane region" description="Helical" evidence="7">
    <location>
        <begin position="81"/>
        <end position="105"/>
    </location>
</feature>
<accession>A0A1J9U1Y4</accession>
<organism evidence="10 11">
    <name type="scientific">Bacillus albus</name>
    <dbReference type="NCBI Taxonomy" id="2026189"/>
    <lineage>
        <taxon>Bacteria</taxon>
        <taxon>Bacillati</taxon>
        <taxon>Bacillota</taxon>
        <taxon>Bacilli</taxon>
        <taxon>Bacillales</taxon>
        <taxon>Bacillaceae</taxon>
        <taxon>Bacillus</taxon>
        <taxon>Bacillus cereus group</taxon>
    </lineage>
</organism>
<feature type="transmembrane region" description="Helical" evidence="7">
    <location>
        <begin position="117"/>
        <end position="140"/>
    </location>
</feature>
<reference evidence="9 12" key="2">
    <citation type="submission" date="2018-12" db="EMBL/GenBank/DDBJ databases">
        <authorList>
            <person name="Wang H."/>
            <person name="Peng S."/>
            <person name="Yu X."/>
            <person name="Li X."/>
        </authorList>
    </citation>
    <scope>NUCLEOTIDE SEQUENCE [LARGE SCALE GENOMIC DNA]</scope>
    <source>
        <strain evidence="9 12">PFYN01</strain>
    </source>
</reference>
<dbReference type="PANTHER" id="PTHR30465">
    <property type="entry name" value="INNER MEMBRANE ABC TRANSPORTER"/>
    <property type="match status" value="1"/>
</dbReference>
<dbReference type="PANTHER" id="PTHR30465:SF44">
    <property type="entry name" value="ABC-TYPE DIPEPTIDE_OLIGOPEPTIDE TRANSPORT SYSTEM, PERMEASE COMPONENT"/>
    <property type="match status" value="1"/>
</dbReference>